<organism evidence="3 4">
    <name type="scientific">Aldrovandia affinis</name>
    <dbReference type="NCBI Taxonomy" id="143900"/>
    <lineage>
        <taxon>Eukaryota</taxon>
        <taxon>Metazoa</taxon>
        <taxon>Chordata</taxon>
        <taxon>Craniata</taxon>
        <taxon>Vertebrata</taxon>
        <taxon>Euteleostomi</taxon>
        <taxon>Actinopterygii</taxon>
        <taxon>Neopterygii</taxon>
        <taxon>Teleostei</taxon>
        <taxon>Notacanthiformes</taxon>
        <taxon>Halosauridae</taxon>
        <taxon>Aldrovandia</taxon>
    </lineage>
</organism>
<evidence type="ECO:0000313" key="3">
    <source>
        <dbReference type="EMBL" id="KAJ8404226.1"/>
    </source>
</evidence>
<evidence type="ECO:0000256" key="2">
    <source>
        <dbReference type="SAM" id="Phobius"/>
    </source>
</evidence>
<keyword evidence="2" id="KW-0472">Membrane</keyword>
<dbReference type="SUPFAM" id="SSF48726">
    <property type="entry name" value="Immunoglobulin"/>
    <property type="match status" value="1"/>
</dbReference>
<evidence type="ECO:0008006" key="5">
    <source>
        <dbReference type="Google" id="ProtNLM"/>
    </source>
</evidence>
<dbReference type="GO" id="GO:0038023">
    <property type="term" value="F:signaling receptor activity"/>
    <property type="evidence" value="ECO:0007669"/>
    <property type="project" value="InterPro"/>
</dbReference>
<dbReference type="Gene3D" id="2.60.40.10">
    <property type="entry name" value="Immunoglobulins"/>
    <property type="match status" value="1"/>
</dbReference>
<dbReference type="InterPro" id="IPR013783">
    <property type="entry name" value="Ig-like_fold"/>
</dbReference>
<feature type="transmembrane region" description="Helical" evidence="2">
    <location>
        <begin position="129"/>
        <end position="150"/>
    </location>
</feature>
<dbReference type="GO" id="GO:0002250">
    <property type="term" value="P:adaptive immune response"/>
    <property type="evidence" value="ECO:0007669"/>
    <property type="project" value="InterPro"/>
</dbReference>
<keyword evidence="4" id="KW-1185">Reference proteome</keyword>
<dbReference type="InterPro" id="IPR036179">
    <property type="entry name" value="Ig-like_dom_sf"/>
</dbReference>
<dbReference type="GO" id="GO:0016020">
    <property type="term" value="C:membrane"/>
    <property type="evidence" value="ECO:0007669"/>
    <property type="project" value="InterPro"/>
</dbReference>
<reference evidence="3" key="1">
    <citation type="journal article" date="2023" name="Science">
        <title>Genome structures resolve the early diversification of teleost fishes.</title>
        <authorList>
            <person name="Parey E."/>
            <person name="Louis A."/>
            <person name="Montfort J."/>
            <person name="Bouchez O."/>
            <person name="Roques C."/>
            <person name="Iampietro C."/>
            <person name="Lluch J."/>
            <person name="Castinel A."/>
            <person name="Donnadieu C."/>
            <person name="Desvignes T."/>
            <person name="Floi Bucao C."/>
            <person name="Jouanno E."/>
            <person name="Wen M."/>
            <person name="Mejri S."/>
            <person name="Dirks R."/>
            <person name="Jansen H."/>
            <person name="Henkel C."/>
            <person name="Chen W.J."/>
            <person name="Zahm M."/>
            <person name="Cabau C."/>
            <person name="Klopp C."/>
            <person name="Thompson A.W."/>
            <person name="Robinson-Rechavi M."/>
            <person name="Braasch I."/>
            <person name="Lecointre G."/>
            <person name="Bobe J."/>
            <person name="Postlethwait J.H."/>
            <person name="Berthelot C."/>
            <person name="Roest Crollius H."/>
            <person name="Guiguen Y."/>
        </authorList>
    </citation>
    <scope>NUCLEOTIDE SEQUENCE</scope>
    <source>
        <strain evidence="3">NC1722</strain>
    </source>
</reference>
<keyword evidence="2" id="KW-0812">Transmembrane</keyword>
<dbReference type="AlphaFoldDB" id="A0AAD7SMI6"/>
<dbReference type="PANTHER" id="PTHR15343:SF1">
    <property type="entry name" value="CD7 ANTIGEN-LIKE"/>
    <property type="match status" value="1"/>
</dbReference>
<accession>A0AAD7SMI6</accession>
<dbReference type="EMBL" id="JAINUG010000054">
    <property type="protein sequence ID" value="KAJ8404226.1"/>
    <property type="molecule type" value="Genomic_DNA"/>
</dbReference>
<comment type="caution">
    <text evidence="3">The sequence shown here is derived from an EMBL/GenBank/DDBJ whole genome shotgun (WGS) entry which is preliminary data.</text>
</comment>
<protein>
    <recommendedName>
        <fullName evidence="5">Immunoglobulin V-set domain-containing protein</fullName>
    </recommendedName>
</protein>
<dbReference type="Proteomes" id="UP001221898">
    <property type="component" value="Unassembled WGS sequence"/>
</dbReference>
<evidence type="ECO:0000256" key="1">
    <source>
        <dbReference type="SAM" id="MobiDB-lite"/>
    </source>
</evidence>
<sequence>MHSVYLKKPEESSVEIICGAKEKGRSPIGFYLKRRYPLPETEVIFVDTDGQVTEHCAYSGRIGVRGQLSARLLNVSISRLQGTDAGLYFCQFIYAAHPSDVQVPGNELFLFVDAGALGDGCGCSRYPPLLFTISAAVGLLLLVIIGLGAARCGKACNCESAQFPNPIYEDMTAVKRAVGGAPNQHPDTSHPDPGTRSTRNDRPICVHTHTTNLK</sequence>
<evidence type="ECO:0000313" key="4">
    <source>
        <dbReference type="Proteomes" id="UP001221898"/>
    </source>
</evidence>
<proteinExistence type="predicted"/>
<name>A0AAD7SMI6_9TELE</name>
<dbReference type="InterPro" id="IPR039090">
    <property type="entry name" value="CD7"/>
</dbReference>
<gene>
    <name evidence="3" type="ORF">AAFF_G00339990</name>
</gene>
<feature type="region of interest" description="Disordered" evidence="1">
    <location>
        <begin position="178"/>
        <end position="214"/>
    </location>
</feature>
<keyword evidence="2" id="KW-1133">Transmembrane helix</keyword>
<dbReference type="PANTHER" id="PTHR15343">
    <property type="entry name" value="CD7"/>
    <property type="match status" value="1"/>
</dbReference>